<dbReference type="AlphaFoldDB" id="A0A913XM43"/>
<protein>
    <submittedName>
        <fullName evidence="1">Uncharacterized protein</fullName>
    </submittedName>
</protein>
<dbReference type="PANTHER" id="PTHR28489">
    <property type="entry name" value="RENTINAL DEGENERATION 3-LIKE"/>
    <property type="match status" value="1"/>
</dbReference>
<name>A0A913XM43_EXADI</name>
<evidence type="ECO:0000313" key="1">
    <source>
        <dbReference type="EnsemblMetazoa" id="XP_020906299.1"/>
    </source>
</evidence>
<dbReference type="InterPro" id="IPR028092">
    <property type="entry name" value="RD3"/>
</dbReference>
<sequence>MLLSSFGSAKAPPTKPDSVVVCETLMGELEGQMKELERLRTVKESEEKRRKNEADYSWLMNTPRKNVYRLSPVDRLVLEELSSQVRPEDSGHVIKQFRTIVETHMLDLSEIPKVFRCVIERYLSESTGTAKDDTGLKWVTRSLSDFGTTLRTIRSHSSSKVYPVASTSAEDCDNRRTQSMPEFISMRNLPV</sequence>
<dbReference type="GeneID" id="110244433"/>
<dbReference type="KEGG" id="epa:110244433"/>
<accession>A0A913XM43</accession>
<evidence type="ECO:0000313" key="2">
    <source>
        <dbReference type="Proteomes" id="UP000887567"/>
    </source>
</evidence>
<keyword evidence="2" id="KW-1185">Reference proteome</keyword>
<reference evidence="1" key="1">
    <citation type="submission" date="2022-11" db="UniProtKB">
        <authorList>
            <consortium name="EnsemblMetazoa"/>
        </authorList>
    </citation>
    <scope>IDENTIFICATION</scope>
</reference>
<dbReference type="Proteomes" id="UP000887567">
    <property type="component" value="Unplaced"/>
</dbReference>
<dbReference type="OrthoDB" id="10072259at2759"/>
<dbReference type="PANTHER" id="PTHR28489:SF2">
    <property type="entry name" value="RENTINAL DEGENERATION 3-LIKE"/>
    <property type="match status" value="1"/>
</dbReference>
<organism evidence="1 2">
    <name type="scientific">Exaiptasia diaphana</name>
    <name type="common">Tropical sea anemone</name>
    <name type="synonym">Aiptasia pulchella</name>
    <dbReference type="NCBI Taxonomy" id="2652724"/>
    <lineage>
        <taxon>Eukaryota</taxon>
        <taxon>Metazoa</taxon>
        <taxon>Cnidaria</taxon>
        <taxon>Anthozoa</taxon>
        <taxon>Hexacorallia</taxon>
        <taxon>Actiniaria</taxon>
        <taxon>Aiptasiidae</taxon>
        <taxon>Exaiptasia</taxon>
    </lineage>
</organism>
<dbReference type="Pfam" id="PF14473">
    <property type="entry name" value="RD3"/>
    <property type="match status" value="1"/>
</dbReference>
<dbReference type="OMA" id="DCLMTEL"/>
<dbReference type="EnsemblMetazoa" id="XM_021050640.2">
    <property type="protein sequence ID" value="XP_020906299.1"/>
    <property type="gene ID" value="LOC110244433"/>
</dbReference>
<dbReference type="RefSeq" id="XP_020906299.1">
    <property type="nucleotide sequence ID" value="XM_021050640.2"/>
</dbReference>
<proteinExistence type="predicted"/>